<reference evidence="5 6" key="1">
    <citation type="journal article" date="2010" name="Nature">
        <title>Genome sequencing and analysis of the model grass Brachypodium distachyon.</title>
        <authorList>
            <consortium name="International Brachypodium Initiative"/>
        </authorList>
    </citation>
    <scope>NUCLEOTIDE SEQUENCE [LARGE SCALE GENOMIC DNA]</scope>
    <source>
        <strain evidence="5 6">Bd21</strain>
    </source>
</reference>
<organism evidence="5">
    <name type="scientific">Brachypodium distachyon</name>
    <name type="common">Purple false brome</name>
    <name type="synonym">Trachynia distachya</name>
    <dbReference type="NCBI Taxonomy" id="15368"/>
    <lineage>
        <taxon>Eukaryota</taxon>
        <taxon>Viridiplantae</taxon>
        <taxon>Streptophyta</taxon>
        <taxon>Embryophyta</taxon>
        <taxon>Tracheophyta</taxon>
        <taxon>Spermatophyta</taxon>
        <taxon>Magnoliopsida</taxon>
        <taxon>Liliopsida</taxon>
        <taxon>Poales</taxon>
        <taxon>Poaceae</taxon>
        <taxon>BOP clade</taxon>
        <taxon>Pooideae</taxon>
        <taxon>Stipodae</taxon>
        <taxon>Brachypodieae</taxon>
        <taxon>Brachypodium</taxon>
    </lineage>
</organism>
<feature type="signal peptide" evidence="4">
    <location>
        <begin position="1"/>
        <end position="23"/>
    </location>
</feature>
<reference evidence="5" key="2">
    <citation type="submission" date="2017-06" db="EMBL/GenBank/DDBJ databases">
        <title>WGS assembly of Brachypodium distachyon.</title>
        <authorList>
            <consortium name="The International Brachypodium Initiative"/>
            <person name="Lucas S."/>
            <person name="Harmon-Smith M."/>
            <person name="Lail K."/>
            <person name="Tice H."/>
            <person name="Grimwood J."/>
            <person name="Bruce D."/>
            <person name="Barry K."/>
            <person name="Shu S."/>
            <person name="Lindquist E."/>
            <person name="Wang M."/>
            <person name="Pitluck S."/>
            <person name="Vogel J.P."/>
            <person name="Garvin D.F."/>
            <person name="Mockler T.C."/>
            <person name="Schmutz J."/>
            <person name="Rokhsar D."/>
            <person name="Bevan M.W."/>
        </authorList>
    </citation>
    <scope>NUCLEOTIDE SEQUENCE</scope>
    <source>
        <strain evidence="5">Bd21</strain>
    </source>
</reference>
<keyword evidence="2" id="KW-0378">Hydrolase</keyword>
<keyword evidence="4" id="KW-0732">Signal</keyword>
<dbReference type="GO" id="GO:0006629">
    <property type="term" value="P:lipid metabolic process"/>
    <property type="evidence" value="ECO:0007669"/>
    <property type="project" value="UniProtKB-KW"/>
</dbReference>
<dbReference type="STRING" id="15368.A0A0Q3LBK3"/>
<feature type="chain" id="PRO_5043129457" description="SGNH hydrolase-type esterase domain-containing protein" evidence="4">
    <location>
        <begin position="24"/>
        <end position="338"/>
    </location>
</feature>
<evidence type="ECO:0000313" key="6">
    <source>
        <dbReference type="EnsemblPlants" id="KQJ89869"/>
    </source>
</evidence>
<dbReference type="RefSeq" id="XP_024310891.1">
    <property type="nucleotide sequence ID" value="XM_024455123.1"/>
</dbReference>
<gene>
    <name evidence="6" type="primary">LOC100837909</name>
    <name evidence="5" type="ORF">BRADI_4g28226v3</name>
</gene>
<dbReference type="AlphaFoldDB" id="A0A0Q3LBK3"/>
<dbReference type="Gene3D" id="3.40.50.1110">
    <property type="entry name" value="SGNH hydrolase"/>
    <property type="match status" value="1"/>
</dbReference>
<dbReference type="Gramene" id="KQJ89869">
    <property type="protein sequence ID" value="KQJ89869"/>
    <property type="gene ID" value="BRADI_4g28226v3"/>
</dbReference>
<dbReference type="OrthoDB" id="1600564at2759"/>
<protein>
    <recommendedName>
        <fullName evidence="8">SGNH hydrolase-type esterase domain-containing protein</fullName>
    </recommendedName>
</protein>
<dbReference type="GO" id="GO:0016788">
    <property type="term" value="F:hydrolase activity, acting on ester bonds"/>
    <property type="evidence" value="ECO:0007669"/>
    <property type="project" value="InterPro"/>
</dbReference>
<dbReference type="Proteomes" id="UP000008810">
    <property type="component" value="Chromosome 4"/>
</dbReference>
<dbReference type="Pfam" id="PF00657">
    <property type="entry name" value="Lipase_GDSL"/>
    <property type="match status" value="1"/>
</dbReference>
<sequence>MKLFPAVGCLLLLIILNVAGVDSRGTPAASENKWTSLFVFGDDFADNGNLAKLRRGQTQPDSILQDTFRQWNYPYGSYVNSRGSATPFPTGRFSNYRIQADFVARILGLTQSPPAYMLTPDQTCDPSGMNLAFGGAGVSQVSKKAPTLAAQIRTFKRLVNDGIISKDQLRHSIALVAVSGNDYMSDAAVKDTFLNSFDDVRTYIANVTTEITKNVEQLQNLGVRKVLINNLHPIGCTPLHTESNNNTACDLLANYGAGQGSDQSKDFKRKLTPCCNRIHPTGYCGQRSASGEALYNLCQNPDNFFYWDEIHPTNAGWKAVMTALEQPLKELLDRDYVH</sequence>
<evidence type="ECO:0000256" key="3">
    <source>
        <dbReference type="ARBA" id="ARBA00023098"/>
    </source>
</evidence>
<evidence type="ECO:0000313" key="5">
    <source>
        <dbReference type="EMBL" id="KQJ89869.1"/>
    </source>
</evidence>
<dbReference type="PANTHER" id="PTHR46020:SF33">
    <property type="entry name" value="SGNH HYDROLASE-TYPE ESTERASE DOMAIN-CONTAINING PROTEIN"/>
    <property type="match status" value="1"/>
</dbReference>
<evidence type="ECO:0000256" key="1">
    <source>
        <dbReference type="ARBA" id="ARBA00008668"/>
    </source>
</evidence>
<dbReference type="SUPFAM" id="SSF52266">
    <property type="entry name" value="SGNH hydrolase"/>
    <property type="match status" value="1"/>
</dbReference>
<keyword evidence="7" id="KW-1185">Reference proteome</keyword>
<evidence type="ECO:0008006" key="8">
    <source>
        <dbReference type="Google" id="ProtNLM"/>
    </source>
</evidence>
<evidence type="ECO:0000313" key="7">
    <source>
        <dbReference type="Proteomes" id="UP000008810"/>
    </source>
</evidence>
<evidence type="ECO:0000256" key="2">
    <source>
        <dbReference type="ARBA" id="ARBA00022801"/>
    </source>
</evidence>
<name>A0A0Q3LBK3_BRADI</name>
<keyword evidence="3" id="KW-0443">Lipid metabolism</keyword>
<reference evidence="6" key="3">
    <citation type="submission" date="2018-08" db="UniProtKB">
        <authorList>
            <consortium name="EnsemblPlants"/>
        </authorList>
    </citation>
    <scope>IDENTIFICATION</scope>
    <source>
        <strain evidence="6">cv. Bd21</strain>
    </source>
</reference>
<dbReference type="EnsemblPlants" id="KQJ89869">
    <property type="protein sequence ID" value="KQJ89869"/>
    <property type="gene ID" value="BRADI_4g28226v3"/>
</dbReference>
<dbReference type="GeneID" id="100837909"/>
<dbReference type="PANTHER" id="PTHR46020">
    <property type="entry name" value="OSJNBB0059K02.9 PROTEIN"/>
    <property type="match status" value="1"/>
</dbReference>
<comment type="similarity">
    <text evidence="1">Belongs to the 'GDSL' lipolytic enzyme family.</text>
</comment>
<dbReference type="InterPro" id="IPR036514">
    <property type="entry name" value="SGNH_hydro_sf"/>
</dbReference>
<dbReference type="InterPro" id="IPR001087">
    <property type="entry name" value="GDSL"/>
</dbReference>
<accession>A0A0Q3LBK3</accession>
<dbReference type="EMBL" id="CM000883">
    <property type="protein sequence ID" value="KQJ89869.1"/>
    <property type="molecule type" value="Genomic_DNA"/>
</dbReference>
<dbReference type="KEGG" id="bdi:100837909"/>
<proteinExistence type="inferred from homology"/>
<evidence type="ECO:0000256" key="4">
    <source>
        <dbReference type="SAM" id="SignalP"/>
    </source>
</evidence>